<dbReference type="InterPro" id="IPR011059">
    <property type="entry name" value="Metal-dep_hydrolase_composite"/>
</dbReference>
<keyword evidence="3" id="KW-1185">Reference proteome</keyword>
<reference evidence="2 3" key="1">
    <citation type="submission" date="2017-03" db="EMBL/GenBank/DDBJ databases">
        <title>Complete genome sequence of Candidatus 'Thiodictyon syntrophicum' sp. nov. strain Cad16T, a photolithoautotroph purple sulfur bacterium isolated from an alpine meromictic lake.</title>
        <authorList>
            <person name="Luedin S.M."/>
            <person name="Pothier J.F."/>
            <person name="Danza F."/>
            <person name="Storelli N."/>
            <person name="Wittwer M."/>
            <person name="Tonolla M."/>
        </authorList>
    </citation>
    <scope>NUCLEOTIDE SEQUENCE [LARGE SCALE GENOMIC DNA]</scope>
    <source>
        <strain evidence="2 3">Cad16T</strain>
    </source>
</reference>
<dbReference type="PROSITE" id="PS51318">
    <property type="entry name" value="TAT"/>
    <property type="match status" value="1"/>
</dbReference>
<dbReference type="SUPFAM" id="SSF51338">
    <property type="entry name" value="Composite domain of metallo-dependent hydrolases"/>
    <property type="match status" value="1"/>
</dbReference>
<dbReference type="Gene3D" id="2.30.40.10">
    <property type="entry name" value="Urease, subunit C, domain 1"/>
    <property type="match status" value="1"/>
</dbReference>
<accession>A0A2K8UAY5</accession>
<protein>
    <recommendedName>
        <fullName evidence="1">Amidohydrolase 3 domain-containing protein</fullName>
    </recommendedName>
</protein>
<dbReference type="InterPro" id="IPR032466">
    <property type="entry name" value="Metal_Hydrolase"/>
</dbReference>
<dbReference type="Pfam" id="PF07969">
    <property type="entry name" value="Amidohydro_3"/>
    <property type="match status" value="1"/>
</dbReference>
<sequence length="581" mass="62384">MCIACQPGLVPFLERGAASRREFLKLGGALAAIALLPDSVRGAEQASGPADTLFTNGTIITMDDQHPRVEAVAVHSGRILALGTLKDLERHRGPDTKVVDLAGKTMLPGFVEPHMHFTAAFFDSWLDLGPFVNQSMDEVKAKLIMAVVAAQPGDWVLGQLLDPTITPGRLDLSIQALDALSPTIPLFILEANAHVAHANSAAFAAAGVTKDTADPPHGRYVRDAADNLTGEIQEPPAIVPFALKAPHISDEQYVTNVGKLFAMAASKGCTAVHDCGIGMIDPKGDLAVLQAAVANQPPVRVAAYLASTAMDTWQELGLKPGNTGELLRINGVKAWVDGSNQGGSGYQREPYLIAAWGKGTPNYSQEALNAVVRRAQDAGWQVGVHVNGDAAIDMALTAFELAAEKHPKHHLRHRVEHSSACHQEQLERMKKLGVSPSFLIGHVYFYGSVFCDTIFGEGRANLIDPCRSALAKGLRISLHSDYNCEPLEPIRYIHNAVTRNLRGTDKQLNPAEAITPLEAIRAVTLDAAWQCHMDDIVGSIEPGKCADFVILDQDPTQVAPMEIIHIAVAQTWMGGKPTYVA</sequence>
<dbReference type="InterPro" id="IPR033932">
    <property type="entry name" value="YtcJ-like"/>
</dbReference>
<dbReference type="Gene3D" id="3.10.310.70">
    <property type="match status" value="1"/>
</dbReference>
<proteinExistence type="predicted"/>
<dbReference type="PANTHER" id="PTHR22642:SF2">
    <property type="entry name" value="PROTEIN LONG AFTER FAR-RED 3"/>
    <property type="match status" value="1"/>
</dbReference>
<dbReference type="OrthoDB" id="9031471at2"/>
<dbReference type="Gene3D" id="3.20.20.140">
    <property type="entry name" value="Metal-dependent hydrolases"/>
    <property type="match status" value="1"/>
</dbReference>
<feature type="domain" description="Amidohydrolase 3" evidence="1">
    <location>
        <begin position="97"/>
        <end position="579"/>
    </location>
</feature>
<name>A0A2K8UAY5_9GAMM</name>
<evidence type="ECO:0000313" key="3">
    <source>
        <dbReference type="Proteomes" id="UP000232638"/>
    </source>
</evidence>
<dbReference type="Proteomes" id="UP000232638">
    <property type="component" value="Chromosome"/>
</dbReference>
<dbReference type="CDD" id="cd01300">
    <property type="entry name" value="YtcJ_like"/>
    <property type="match status" value="1"/>
</dbReference>
<dbReference type="KEGG" id="tsy:THSYN_15540"/>
<dbReference type="PANTHER" id="PTHR22642">
    <property type="entry name" value="IMIDAZOLONEPROPIONASE"/>
    <property type="match status" value="1"/>
</dbReference>
<evidence type="ECO:0000313" key="2">
    <source>
        <dbReference type="EMBL" id="AUB82221.1"/>
    </source>
</evidence>
<dbReference type="EMBL" id="CP020370">
    <property type="protein sequence ID" value="AUB82221.1"/>
    <property type="molecule type" value="Genomic_DNA"/>
</dbReference>
<dbReference type="SUPFAM" id="SSF51556">
    <property type="entry name" value="Metallo-dependent hydrolases"/>
    <property type="match status" value="1"/>
</dbReference>
<dbReference type="RefSeq" id="WP_100919959.1">
    <property type="nucleotide sequence ID" value="NZ_CP020370.1"/>
</dbReference>
<dbReference type="InterPro" id="IPR006311">
    <property type="entry name" value="TAT_signal"/>
</dbReference>
<organism evidence="2 3">
    <name type="scientific">Candidatus Thiodictyon syntrophicum</name>
    <dbReference type="NCBI Taxonomy" id="1166950"/>
    <lineage>
        <taxon>Bacteria</taxon>
        <taxon>Pseudomonadati</taxon>
        <taxon>Pseudomonadota</taxon>
        <taxon>Gammaproteobacteria</taxon>
        <taxon>Chromatiales</taxon>
        <taxon>Chromatiaceae</taxon>
        <taxon>Thiodictyon</taxon>
    </lineage>
</organism>
<dbReference type="AlphaFoldDB" id="A0A2K8UAY5"/>
<dbReference type="GO" id="GO:0016810">
    <property type="term" value="F:hydrolase activity, acting on carbon-nitrogen (but not peptide) bonds"/>
    <property type="evidence" value="ECO:0007669"/>
    <property type="project" value="InterPro"/>
</dbReference>
<gene>
    <name evidence="2" type="ORF">THSYN_15540</name>
</gene>
<dbReference type="InterPro" id="IPR013108">
    <property type="entry name" value="Amidohydro_3"/>
</dbReference>
<evidence type="ECO:0000259" key="1">
    <source>
        <dbReference type="Pfam" id="PF07969"/>
    </source>
</evidence>